<evidence type="ECO:0000313" key="1">
    <source>
        <dbReference type="EMBL" id="KAG8178376.1"/>
    </source>
</evidence>
<keyword evidence="2" id="KW-1185">Reference proteome</keyword>
<dbReference type="Proteomes" id="UP000827092">
    <property type="component" value="Unassembled WGS sequence"/>
</dbReference>
<dbReference type="AlphaFoldDB" id="A0AAV6U489"/>
<protein>
    <submittedName>
        <fullName evidence="1">Uncharacterized protein</fullName>
    </submittedName>
</protein>
<accession>A0AAV6U489</accession>
<gene>
    <name evidence="1" type="ORF">JTE90_005269</name>
</gene>
<comment type="caution">
    <text evidence="1">The sequence shown here is derived from an EMBL/GenBank/DDBJ whole genome shotgun (WGS) entry which is preliminary data.</text>
</comment>
<reference evidence="1 2" key="1">
    <citation type="journal article" date="2022" name="Nat. Ecol. Evol.">
        <title>A masculinizing supergene underlies an exaggerated male reproductive morph in a spider.</title>
        <authorList>
            <person name="Hendrickx F."/>
            <person name="De Corte Z."/>
            <person name="Sonet G."/>
            <person name="Van Belleghem S.M."/>
            <person name="Kostlbacher S."/>
            <person name="Vangestel C."/>
        </authorList>
    </citation>
    <scope>NUCLEOTIDE SEQUENCE [LARGE SCALE GENOMIC DNA]</scope>
    <source>
        <strain evidence="1">W744_W776</strain>
    </source>
</reference>
<sequence>MASRIRRYVFKRIFQDGFLHSRIPVEEIPKYKFNIPFVRIKKKRLERNLWRENYSNPKNTVAKRYSKDGVSYYNILL</sequence>
<dbReference type="EMBL" id="JAFNEN010000700">
    <property type="protein sequence ID" value="KAG8178376.1"/>
    <property type="molecule type" value="Genomic_DNA"/>
</dbReference>
<name>A0AAV6U489_9ARAC</name>
<evidence type="ECO:0000313" key="2">
    <source>
        <dbReference type="Proteomes" id="UP000827092"/>
    </source>
</evidence>
<proteinExistence type="predicted"/>
<organism evidence="1 2">
    <name type="scientific">Oedothorax gibbosus</name>
    <dbReference type="NCBI Taxonomy" id="931172"/>
    <lineage>
        <taxon>Eukaryota</taxon>
        <taxon>Metazoa</taxon>
        <taxon>Ecdysozoa</taxon>
        <taxon>Arthropoda</taxon>
        <taxon>Chelicerata</taxon>
        <taxon>Arachnida</taxon>
        <taxon>Araneae</taxon>
        <taxon>Araneomorphae</taxon>
        <taxon>Entelegynae</taxon>
        <taxon>Araneoidea</taxon>
        <taxon>Linyphiidae</taxon>
        <taxon>Erigoninae</taxon>
        <taxon>Oedothorax</taxon>
    </lineage>
</organism>